<evidence type="ECO:0000313" key="2">
    <source>
        <dbReference type="Proteomes" id="UP000192578"/>
    </source>
</evidence>
<proteinExistence type="predicted"/>
<dbReference type="AlphaFoldDB" id="A0A1W0W9P2"/>
<dbReference type="EMBL" id="MTYJ01000159">
    <property type="protein sequence ID" value="OQV11872.1"/>
    <property type="molecule type" value="Genomic_DNA"/>
</dbReference>
<protein>
    <submittedName>
        <fullName evidence="1">Uncharacterized protein</fullName>
    </submittedName>
</protein>
<accession>A0A1W0W9P2</accession>
<name>A0A1W0W9P2_HYPEX</name>
<evidence type="ECO:0000313" key="1">
    <source>
        <dbReference type="EMBL" id="OQV11872.1"/>
    </source>
</evidence>
<reference evidence="2" key="1">
    <citation type="submission" date="2017-01" db="EMBL/GenBank/DDBJ databases">
        <title>Comparative genomics of anhydrobiosis in the tardigrade Hypsibius dujardini.</title>
        <authorList>
            <person name="Yoshida Y."/>
            <person name="Koutsovoulos G."/>
            <person name="Laetsch D."/>
            <person name="Stevens L."/>
            <person name="Kumar S."/>
            <person name="Horikawa D."/>
            <person name="Ishino K."/>
            <person name="Komine S."/>
            <person name="Tomita M."/>
            <person name="Blaxter M."/>
            <person name="Arakawa K."/>
        </authorList>
    </citation>
    <scope>NUCLEOTIDE SEQUENCE [LARGE SCALE GENOMIC DNA]</scope>
    <source>
        <strain evidence="2">Z151</strain>
    </source>
</reference>
<dbReference type="Proteomes" id="UP000192578">
    <property type="component" value="Unassembled WGS sequence"/>
</dbReference>
<sequence length="109" mass="12413">MVSVGSEHFRVSARQMCSLSLKLARHVSLFLRDVRVLPQAFEVTFCVPFLFLVEFASSFEQLTGKNEQAATGFFWGVRFFSSEFLAVWHSSKPARPPSRPTVSVPVFRR</sequence>
<keyword evidence="2" id="KW-1185">Reference proteome</keyword>
<gene>
    <name evidence="1" type="ORF">BV898_13840</name>
</gene>
<organism evidence="1 2">
    <name type="scientific">Hypsibius exemplaris</name>
    <name type="common">Freshwater tardigrade</name>
    <dbReference type="NCBI Taxonomy" id="2072580"/>
    <lineage>
        <taxon>Eukaryota</taxon>
        <taxon>Metazoa</taxon>
        <taxon>Ecdysozoa</taxon>
        <taxon>Tardigrada</taxon>
        <taxon>Eutardigrada</taxon>
        <taxon>Parachela</taxon>
        <taxon>Hypsibioidea</taxon>
        <taxon>Hypsibiidae</taxon>
        <taxon>Hypsibius</taxon>
    </lineage>
</organism>
<comment type="caution">
    <text evidence="1">The sequence shown here is derived from an EMBL/GenBank/DDBJ whole genome shotgun (WGS) entry which is preliminary data.</text>
</comment>